<evidence type="ECO:0000256" key="1">
    <source>
        <dbReference type="SAM" id="Phobius"/>
    </source>
</evidence>
<protein>
    <recommendedName>
        <fullName evidence="2">Reverse transcriptase zinc-binding domain-containing protein</fullName>
    </recommendedName>
</protein>
<dbReference type="PANTHER" id="PTHR46890:SF50">
    <property type="entry name" value="RNA-DIRECTED DNA POLYMERASE, EUKARYOTA, REVERSE TRANSCRIPTASE ZINC-BINDING DOMAIN PROTEIN-RELATED"/>
    <property type="match status" value="1"/>
</dbReference>
<evidence type="ECO:0000313" key="4">
    <source>
        <dbReference type="Proteomes" id="UP000288805"/>
    </source>
</evidence>
<dbReference type="PANTHER" id="PTHR46890">
    <property type="entry name" value="NON-LTR RETROLELEMENT REVERSE TRANSCRIPTASE-LIKE PROTEIN-RELATED"/>
    <property type="match status" value="1"/>
</dbReference>
<sequence length="452" mass="52097">MSAAKPAVPVRDLVEEAKKRFVFLAICVVGLSYLMSSLLEASFSEEDVFKALSDLSGDKVPSPNGGVEDLKDFRLISFVGSLYKLLAKVLTDRLKKVVGKSNAYDLICKLHIGKIYDHVNWNFLLLVLNQMGFGEKWIRWIKWCISTMSFLVFVNSSPSVFFGSSRGLRQGNPLFSYLFVIVMKALSCFLKRAKIGGFLLGWWVRVDLLMLKAIFGLKVNLEKSELIPMGTVENIKELAQEFKCKQKIISGKYGEDDGGWRSCEVRDGYEVGLWKTIQKDWHILGSRIAYTMGNGRVRFWMDKWCGDELLRISFSLLFALAIPKEVWFSSFDGGCWAPRFSRRLNNWDVDIVEWFLLRLQGWRVCRDEEDKLVWTRAKNGKFSVKVLYKELEPGRQMDFPTSVIWNSWVPPKVGIFAWEATWNKILTLDHTQRRGWVVENKCFLLLQRGRIG</sequence>
<keyword evidence="1" id="KW-0472">Membrane</keyword>
<accession>A0A438DF15</accession>
<dbReference type="AlphaFoldDB" id="A0A438DF15"/>
<comment type="caution">
    <text evidence="3">The sequence shown here is derived from an EMBL/GenBank/DDBJ whole genome shotgun (WGS) entry which is preliminary data.</text>
</comment>
<evidence type="ECO:0000259" key="2">
    <source>
        <dbReference type="Pfam" id="PF13966"/>
    </source>
</evidence>
<dbReference type="Proteomes" id="UP000288805">
    <property type="component" value="Unassembled WGS sequence"/>
</dbReference>
<dbReference type="Pfam" id="PF13966">
    <property type="entry name" value="zf-RVT"/>
    <property type="match status" value="1"/>
</dbReference>
<dbReference type="InterPro" id="IPR052343">
    <property type="entry name" value="Retrotransposon-Effector_Assoc"/>
</dbReference>
<feature type="transmembrane region" description="Helical" evidence="1">
    <location>
        <begin position="21"/>
        <end position="39"/>
    </location>
</feature>
<evidence type="ECO:0000313" key="3">
    <source>
        <dbReference type="EMBL" id="RVW34042.1"/>
    </source>
</evidence>
<name>A0A438DF15_VITVI</name>
<keyword evidence="1" id="KW-0812">Transmembrane</keyword>
<organism evidence="3 4">
    <name type="scientific">Vitis vinifera</name>
    <name type="common">Grape</name>
    <dbReference type="NCBI Taxonomy" id="29760"/>
    <lineage>
        <taxon>Eukaryota</taxon>
        <taxon>Viridiplantae</taxon>
        <taxon>Streptophyta</taxon>
        <taxon>Embryophyta</taxon>
        <taxon>Tracheophyta</taxon>
        <taxon>Spermatophyta</taxon>
        <taxon>Magnoliopsida</taxon>
        <taxon>eudicotyledons</taxon>
        <taxon>Gunneridae</taxon>
        <taxon>Pentapetalae</taxon>
        <taxon>rosids</taxon>
        <taxon>Vitales</taxon>
        <taxon>Vitaceae</taxon>
        <taxon>Viteae</taxon>
        <taxon>Vitis</taxon>
    </lineage>
</organism>
<proteinExistence type="predicted"/>
<dbReference type="InterPro" id="IPR026960">
    <property type="entry name" value="RVT-Znf"/>
</dbReference>
<dbReference type="EMBL" id="QGNW01001658">
    <property type="protein sequence ID" value="RVW34042.1"/>
    <property type="molecule type" value="Genomic_DNA"/>
</dbReference>
<reference evidence="3 4" key="1">
    <citation type="journal article" date="2018" name="PLoS Genet.">
        <title>Population sequencing reveals clonal diversity and ancestral inbreeding in the grapevine cultivar Chardonnay.</title>
        <authorList>
            <person name="Roach M.J."/>
            <person name="Johnson D.L."/>
            <person name="Bohlmann J."/>
            <person name="van Vuuren H.J."/>
            <person name="Jones S.J."/>
            <person name="Pretorius I.S."/>
            <person name="Schmidt S.A."/>
            <person name="Borneman A.R."/>
        </authorList>
    </citation>
    <scope>NUCLEOTIDE SEQUENCE [LARGE SCALE GENOMIC DNA]</scope>
    <source>
        <strain evidence="4">cv. Chardonnay</strain>
        <tissue evidence="3">Leaf</tissue>
    </source>
</reference>
<gene>
    <name evidence="3" type="ORF">CK203_099328</name>
</gene>
<keyword evidence="1" id="KW-1133">Transmembrane helix</keyword>
<feature type="domain" description="Reverse transcriptase zinc-binding" evidence="2">
    <location>
        <begin position="382"/>
        <end position="444"/>
    </location>
</feature>